<accession>A0ABY3SEC6</accession>
<keyword evidence="1" id="KW-1133">Transmembrane helix</keyword>
<reference evidence="3 4" key="1">
    <citation type="journal article" date="2024" name="Int. J. Syst. Evol. Microbiol.">
        <title>Paenibacillus hexagrammi sp. nov., a novel bacterium isolated from the gut content of Hexagrammos agrammus.</title>
        <authorList>
            <person name="Jung H.K."/>
            <person name="Kim D.G."/>
            <person name="Zin H."/>
            <person name="Park J."/>
            <person name="Jung H."/>
            <person name="Kim Y.O."/>
            <person name="Kong H.J."/>
            <person name="Kim J.W."/>
            <person name="Kim Y.S."/>
        </authorList>
    </citation>
    <scope>NUCLEOTIDE SEQUENCE [LARGE SCALE GENOMIC DNA]</scope>
    <source>
        <strain evidence="3 4">YPD9-1</strain>
    </source>
</reference>
<feature type="domain" description="PepSY" evidence="2">
    <location>
        <begin position="241"/>
        <end position="301"/>
    </location>
</feature>
<dbReference type="RefSeq" id="WP_235118113.1">
    <property type="nucleotide sequence ID" value="NZ_CP090978.1"/>
</dbReference>
<gene>
    <name evidence="3" type="ORF">L0M14_18570</name>
</gene>
<dbReference type="Pfam" id="PF03413">
    <property type="entry name" value="PepSY"/>
    <property type="match status" value="1"/>
</dbReference>
<protein>
    <submittedName>
        <fullName evidence="3">PepSY domain-containing protein</fullName>
    </submittedName>
</protein>
<keyword evidence="4" id="KW-1185">Reference proteome</keyword>
<proteinExistence type="predicted"/>
<feature type="transmembrane region" description="Helical" evidence="1">
    <location>
        <begin position="12"/>
        <end position="32"/>
    </location>
</feature>
<dbReference type="EMBL" id="CP090978">
    <property type="protein sequence ID" value="UJF31768.1"/>
    <property type="molecule type" value="Genomic_DNA"/>
</dbReference>
<feature type="transmembrane region" description="Helical" evidence="1">
    <location>
        <begin position="189"/>
        <end position="210"/>
    </location>
</feature>
<dbReference type="PANTHER" id="PTHR34219">
    <property type="entry name" value="IRON-REGULATED INNER MEMBRANE PROTEIN-RELATED"/>
    <property type="match status" value="1"/>
</dbReference>
<name>A0ABY3SEC6_9BACL</name>
<dbReference type="InterPro" id="IPR005625">
    <property type="entry name" value="PepSY-ass_TM"/>
</dbReference>
<keyword evidence="1" id="KW-0472">Membrane</keyword>
<evidence type="ECO:0000313" key="4">
    <source>
        <dbReference type="Proteomes" id="UP001649230"/>
    </source>
</evidence>
<dbReference type="Pfam" id="PF03929">
    <property type="entry name" value="PepSY_TM"/>
    <property type="match status" value="1"/>
</dbReference>
<keyword evidence="1" id="KW-0812">Transmembrane</keyword>
<feature type="transmembrane region" description="Helical" evidence="1">
    <location>
        <begin position="331"/>
        <end position="353"/>
    </location>
</feature>
<evidence type="ECO:0000313" key="3">
    <source>
        <dbReference type="EMBL" id="UJF31768.1"/>
    </source>
</evidence>
<feature type="transmembrane region" description="Helical" evidence="1">
    <location>
        <begin position="138"/>
        <end position="161"/>
    </location>
</feature>
<dbReference type="InterPro" id="IPR025711">
    <property type="entry name" value="PepSY"/>
</dbReference>
<dbReference type="Proteomes" id="UP001649230">
    <property type="component" value="Chromosome"/>
</dbReference>
<sequence>MRKAILTIHLFLSLILGIFIVVTCTTGSLITIEPELESWLYPIEKTPTSGDVGAAVIQEKANAMNPEYKTDWIDTSRKDGFYHVHLSKDGKDGRLIYADPGTGEPFGKVQDARREPFLTIYNLHRYFLLINVIGKTQAAWFVGYLGIGLLLILLTGIYLWWPGLRKLALGFKIVRNRGKLMHNRSLHKTIGIITIPVLLIASLTGVVNAFEKSIPGWVGFKAREEIPASALQSKSKDGAILPLKQVVEIINKSYPESSIMKIMMPQKPGQSYQIAMKEGISGTGGSNTTVYMDATSGDILYKTNPNLLINAYNSWRKGLHFATWGGITTRLISFLFGMMPLVLMITGVVIWRLKAQARKRSSKTKAKSPMAA</sequence>
<evidence type="ECO:0000256" key="1">
    <source>
        <dbReference type="SAM" id="Phobius"/>
    </source>
</evidence>
<dbReference type="PANTHER" id="PTHR34219:SF3">
    <property type="entry name" value="BLL7967 PROTEIN"/>
    <property type="match status" value="1"/>
</dbReference>
<organism evidence="3 4">
    <name type="scientific">Paenibacillus hexagrammi</name>
    <dbReference type="NCBI Taxonomy" id="2908839"/>
    <lineage>
        <taxon>Bacteria</taxon>
        <taxon>Bacillati</taxon>
        <taxon>Bacillota</taxon>
        <taxon>Bacilli</taxon>
        <taxon>Bacillales</taxon>
        <taxon>Paenibacillaceae</taxon>
        <taxon>Paenibacillus</taxon>
    </lineage>
</organism>
<evidence type="ECO:0000259" key="2">
    <source>
        <dbReference type="Pfam" id="PF03413"/>
    </source>
</evidence>